<comment type="caution">
    <text evidence="3">The sequence shown here is derived from an EMBL/GenBank/DDBJ whole genome shotgun (WGS) entry which is preliminary data.</text>
</comment>
<dbReference type="AlphaFoldDB" id="A0A926DUR3"/>
<dbReference type="GO" id="GO:0016810">
    <property type="term" value="F:hydrolase activity, acting on carbon-nitrogen (but not peptide) bonds"/>
    <property type="evidence" value="ECO:0007669"/>
    <property type="project" value="InterPro"/>
</dbReference>
<organism evidence="3 4">
    <name type="scientific">Bianquea renquensis</name>
    <dbReference type="NCBI Taxonomy" id="2763661"/>
    <lineage>
        <taxon>Bacteria</taxon>
        <taxon>Bacillati</taxon>
        <taxon>Bacillota</taxon>
        <taxon>Clostridia</taxon>
        <taxon>Eubacteriales</taxon>
        <taxon>Bianqueaceae</taxon>
        <taxon>Bianquea</taxon>
    </lineage>
</organism>
<keyword evidence="1" id="KW-1133">Transmembrane helix</keyword>
<sequence>MKVYVVGKKEALSYIAMAFLLILCGASFAHLYLEDPGTKSAAASVRQLPIYSVETEEKKVAISFDAAAGADDTDQLIEILGKHNVKGTFFLCGCWIRNHPEAVKKLYEAGHEIANHGNTHADMIKMDEAGMEREIMDTHEEIKKLLGIEMTLFRPPYGSYNDQVIQTTRRLGYEAVQWDVDSLDWKEQGLEPMIRQVLDNKNLRNGSIMLFHNNAKYTAAGLDRILTGLEEKGYTVVPVSELLLEGEYTIDHAGRQYPTTPTK</sequence>
<dbReference type="InterPro" id="IPR002509">
    <property type="entry name" value="NODB_dom"/>
</dbReference>
<dbReference type="InterPro" id="IPR050248">
    <property type="entry name" value="Polysacc_deacetylase_ArnD"/>
</dbReference>
<dbReference type="PROSITE" id="PS51677">
    <property type="entry name" value="NODB"/>
    <property type="match status" value="1"/>
</dbReference>
<dbReference type="GO" id="GO:0016020">
    <property type="term" value="C:membrane"/>
    <property type="evidence" value="ECO:0007669"/>
    <property type="project" value="TreeGrafter"/>
</dbReference>
<protein>
    <submittedName>
        <fullName evidence="3">Polysaccharide deacetylase family protein</fullName>
    </submittedName>
</protein>
<dbReference type="GO" id="GO:0005975">
    <property type="term" value="P:carbohydrate metabolic process"/>
    <property type="evidence" value="ECO:0007669"/>
    <property type="project" value="InterPro"/>
</dbReference>
<dbReference type="SUPFAM" id="SSF88713">
    <property type="entry name" value="Glycoside hydrolase/deacetylase"/>
    <property type="match status" value="1"/>
</dbReference>
<dbReference type="CDD" id="cd10917">
    <property type="entry name" value="CE4_NodB_like_6s_7s"/>
    <property type="match status" value="1"/>
</dbReference>
<dbReference type="PANTHER" id="PTHR10587">
    <property type="entry name" value="GLYCOSYL TRANSFERASE-RELATED"/>
    <property type="match status" value="1"/>
</dbReference>
<evidence type="ECO:0000313" key="4">
    <source>
        <dbReference type="Proteomes" id="UP000657006"/>
    </source>
</evidence>
<evidence type="ECO:0000256" key="1">
    <source>
        <dbReference type="SAM" id="Phobius"/>
    </source>
</evidence>
<reference evidence="3" key="1">
    <citation type="submission" date="2020-08" db="EMBL/GenBank/DDBJ databases">
        <title>Genome public.</title>
        <authorList>
            <person name="Liu C."/>
            <person name="Sun Q."/>
        </authorList>
    </citation>
    <scope>NUCLEOTIDE SEQUENCE</scope>
    <source>
        <strain evidence="3">NSJ-32</strain>
    </source>
</reference>
<accession>A0A926DUR3</accession>
<feature type="transmembrane region" description="Helical" evidence="1">
    <location>
        <begin position="12"/>
        <end position="33"/>
    </location>
</feature>
<dbReference type="RefSeq" id="WP_177718496.1">
    <property type="nucleotide sequence ID" value="NZ_JACRSQ010000044.1"/>
</dbReference>
<keyword evidence="4" id="KW-1185">Reference proteome</keyword>
<gene>
    <name evidence="3" type="ORF">H8730_16135</name>
</gene>
<dbReference type="Pfam" id="PF01522">
    <property type="entry name" value="Polysacc_deac_1"/>
    <property type="match status" value="1"/>
</dbReference>
<proteinExistence type="predicted"/>
<keyword evidence="1" id="KW-0812">Transmembrane</keyword>
<keyword evidence="1" id="KW-0472">Membrane</keyword>
<dbReference type="InterPro" id="IPR011330">
    <property type="entry name" value="Glyco_hydro/deAcase_b/a-brl"/>
</dbReference>
<evidence type="ECO:0000313" key="3">
    <source>
        <dbReference type="EMBL" id="MBC8545071.1"/>
    </source>
</evidence>
<feature type="domain" description="NodB homology" evidence="2">
    <location>
        <begin position="58"/>
        <end position="237"/>
    </location>
</feature>
<dbReference type="Proteomes" id="UP000657006">
    <property type="component" value="Unassembled WGS sequence"/>
</dbReference>
<dbReference type="Gene3D" id="3.20.20.370">
    <property type="entry name" value="Glycoside hydrolase/deacetylase"/>
    <property type="match status" value="1"/>
</dbReference>
<dbReference type="PANTHER" id="PTHR10587:SF128">
    <property type="entry name" value="POLYSACCHARIDE DEACETYLASE PDAB-RELATED"/>
    <property type="match status" value="1"/>
</dbReference>
<dbReference type="EMBL" id="JACRSQ010000044">
    <property type="protein sequence ID" value="MBC8545071.1"/>
    <property type="molecule type" value="Genomic_DNA"/>
</dbReference>
<evidence type="ECO:0000259" key="2">
    <source>
        <dbReference type="PROSITE" id="PS51677"/>
    </source>
</evidence>
<name>A0A926DUR3_9FIRM</name>